<feature type="coiled-coil region" evidence="2">
    <location>
        <begin position="133"/>
        <end position="160"/>
    </location>
</feature>
<reference evidence="6" key="1">
    <citation type="journal article" date="2019" name="Int. J. Syst. Evol. Microbiol.">
        <title>The Global Catalogue of Microorganisms (GCM) 10K type strain sequencing project: providing services to taxonomists for standard genome sequencing and annotation.</title>
        <authorList>
            <consortium name="The Broad Institute Genomics Platform"/>
            <consortium name="The Broad Institute Genome Sequencing Center for Infectious Disease"/>
            <person name="Wu L."/>
            <person name="Ma J."/>
        </authorList>
    </citation>
    <scope>NUCLEOTIDE SEQUENCE [LARGE SCALE GENOMIC DNA]</scope>
    <source>
        <strain evidence="6">KCTC 62192</strain>
    </source>
</reference>
<gene>
    <name evidence="5" type="ORF">ACFOES_17415</name>
</gene>
<protein>
    <submittedName>
        <fullName evidence="5">Efflux RND transporter periplasmic adaptor subunit</fullName>
    </submittedName>
</protein>
<proteinExistence type="inferred from homology"/>
<dbReference type="Gene3D" id="2.40.50.100">
    <property type="match status" value="1"/>
</dbReference>
<dbReference type="Gene3D" id="2.40.30.170">
    <property type="match status" value="1"/>
</dbReference>
<evidence type="ECO:0000313" key="5">
    <source>
        <dbReference type="EMBL" id="MFC2969880.1"/>
    </source>
</evidence>
<evidence type="ECO:0000256" key="3">
    <source>
        <dbReference type="SAM" id="SignalP"/>
    </source>
</evidence>
<sequence length="354" mass="37264">MPSELRLGAGLAALILLAAAPLAAEPPLTVDAVIARPSTEARVYKLTGEAVAHETLSASFPAGGRIAEMLVAEGDRVTAGEKLARIESVQQEQAVRAAEAGVATAEASYRKAREDSARQDALLERGATTRSARDAAADQLRAAEATVAQAHADLDRAKKALSDTVLLAPAAATVTDRKAEPGQVVGAAQPVLELALGHSFDAVFEVPEVMLTSFPTAPMVTLTRLNAPGKPFRGVVHEISPLVDQARGTVKVTVRIIDPPPGLGYGDPLIGSVTRPGGQRISLPWSAMSATEKGPAVWVIDPETRVAHLRRIDVLRYETGKIVVRSGLKAGEEVVTLGSNLLYPGRTVRVKEEE</sequence>
<feature type="chain" id="PRO_5046673135" evidence="3">
    <location>
        <begin position="25"/>
        <end position="354"/>
    </location>
</feature>
<feature type="signal peptide" evidence="3">
    <location>
        <begin position="1"/>
        <end position="24"/>
    </location>
</feature>
<evidence type="ECO:0000256" key="1">
    <source>
        <dbReference type="ARBA" id="ARBA00009477"/>
    </source>
</evidence>
<dbReference type="InterPro" id="IPR006143">
    <property type="entry name" value="RND_pump_MFP"/>
</dbReference>
<comment type="caution">
    <text evidence="5">The sequence shown here is derived from an EMBL/GenBank/DDBJ whole genome shotgun (WGS) entry which is preliminary data.</text>
</comment>
<keyword evidence="6" id="KW-1185">Reference proteome</keyword>
<dbReference type="PANTHER" id="PTHR30469">
    <property type="entry name" value="MULTIDRUG RESISTANCE PROTEIN MDTA"/>
    <property type="match status" value="1"/>
</dbReference>
<organism evidence="5 6">
    <name type="scientific">Acidimangrovimonas pyrenivorans</name>
    <dbReference type="NCBI Taxonomy" id="2030798"/>
    <lineage>
        <taxon>Bacteria</taxon>
        <taxon>Pseudomonadati</taxon>
        <taxon>Pseudomonadota</taxon>
        <taxon>Alphaproteobacteria</taxon>
        <taxon>Rhodobacterales</taxon>
        <taxon>Paracoccaceae</taxon>
        <taxon>Acidimangrovimonas</taxon>
    </lineage>
</organism>
<dbReference type="PANTHER" id="PTHR30469:SF38">
    <property type="entry name" value="HLYD FAMILY SECRETION PROTEIN"/>
    <property type="match status" value="1"/>
</dbReference>
<dbReference type="Pfam" id="PF25967">
    <property type="entry name" value="RND-MFP_C"/>
    <property type="match status" value="1"/>
</dbReference>
<feature type="domain" description="Multidrug resistance protein MdtA-like C-terminal permuted SH3" evidence="4">
    <location>
        <begin position="283"/>
        <end position="338"/>
    </location>
</feature>
<comment type="similarity">
    <text evidence="1">Belongs to the membrane fusion protein (MFP) (TC 8.A.1) family.</text>
</comment>
<dbReference type="NCBIfam" id="TIGR01730">
    <property type="entry name" value="RND_mfp"/>
    <property type="match status" value="1"/>
</dbReference>
<dbReference type="Proteomes" id="UP001595443">
    <property type="component" value="Unassembled WGS sequence"/>
</dbReference>
<dbReference type="EMBL" id="JBHRSK010000016">
    <property type="protein sequence ID" value="MFC2969880.1"/>
    <property type="molecule type" value="Genomic_DNA"/>
</dbReference>
<dbReference type="Gene3D" id="1.10.287.470">
    <property type="entry name" value="Helix hairpin bin"/>
    <property type="match status" value="1"/>
</dbReference>
<keyword evidence="3" id="KW-0732">Signal</keyword>
<evidence type="ECO:0000313" key="6">
    <source>
        <dbReference type="Proteomes" id="UP001595443"/>
    </source>
</evidence>
<dbReference type="InterPro" id="IPR058627">
    <property type="entry name" value="MdtA-like_C"/>
</dbReference>
<evidence type="ECO:0000256" key="2">
    <source>
        <dbReference type="SAM" id="Coils"/>
    </source>
</evidence>
<dbReference type="RefSeq" id="WP_377834641.1">
    <property type="nucleotide sequence ID" value="NZ_JBHRSK010000016.1"/>
</dbReference>
<accession>A0ABV7AM19</accession>
<evidence type="ECO:0000259" key="4">
    <source>
        <dbReference type="Pfam" id="PF25967"/>
    </source>
</evidence>
<keyword evidence="2" id="KW-0175">Coiled coil</keyword>
<dbReference type="SUPFAM" id="SSF111369">
    <property type="entry name" value="HlyD-like secretion proteins"/>
    <property type="match status" value="1"/>
</dbReference>
<dbReference type="Gene3D" id="2.40.420.20">
    <property type="match status" value="1"/>
</dbReference>
<name>A0ABV7AM19_9RHOB</name>